<dbReference type="AlphaFoldDB" id="A0AAE0CRY3"/>
<protein>
    <submittedName>
        <fullName evidence="1">Uncharacterized protein</fullName>
    </submittedName>
</protein>
<proteinExistence type="predicted"/>
<dbReference type="EMBL" id="JANJYI010000002">
    <property type="protein sequence ID" value="KAK2661420.1"/>
    <property type="molecule type" value="Genomic_DNA"/>
</dbReference>
<reference evidence="1" key="1">
    <citation type="journal article" date="2023" name="Plant J.">
        <title>Genome sequences and population genomics provide insights into the demographic history, inbreeding, and mutation load of two 'living fossil' tree species of Dipteronia.</title>
        <authorList>
            <person name="Feng Y."/>
            <person name="Comes H.P."/>
            <person name="Chen J."/>
            <person name="Zhu S."/>
            <person name="Lu R."/>
            <person name="Zhang X."/>
            <person name="Li P."/>
            <person name="Qiu J."/>
            <person name="Olsen K.M."/>
            <person name="Qiu Y."/>
        </authorList>
    </citation>
    <scope>NUCLEOTIDE SEQUENCE</scope>
    <source>
        <strain evidence="1">KIB01</strain>
    </source>
</reference>
<organism evidence="1 2">
    <name type="scientific">Dipteronia dyeriana</name>
    <dbReference type="NCBI Taxonomy" id="168575"/>
    <lineage>
        <taxon>Eukaryota</taxon>
        <taxon>Viridiplantae</taxon>
        <taxon>Streptophyta</taxon>
        <taxon>Embryophyta</taxon>
        <taxon>Tracheophyta</taxon>
        <taxon>Spermatophyta</taxon>
        <taxon>Magnoliopsida</taxon>
        <taxon>eudicotyledons</taxon>
        <taxon>Gunneridae</taxon>
        <taxon>Pentapetalae</taxon>
        <taxon>rosids</taxon>
        <taxon>malvids</taxon>
        <taxon>Sapindales</taxon>
        <taxon>Sapindaceae</taxon>
        <taxon>Hippocastanoideae</taxon>
        <taxon>Acereae</taxon>
        <taxon>Dipteronia</taxon>
    </lineage>
</organism>
<evidence type="ECO:0000313" key="2">
    <source>
        <dbReference type="Proteomes" id="UP001280121"/>
    </source>
</evidence>
<accession>A0AAE0CRY3</accession>
<name>A0AAE0CRY3_9ROSI</name>
<evidence type="ECO:0000313" key="1">
    <source>
        <dbReference type="EMBL" id="KAK2661420.1"/>
    </source>
</evidence>
<gene>
    <name evidence="1" type="ORF">Ddye_007953</name>
</gene>
<comment type="caution">
    <text evidence="1">The sequence shown here is derived from an EMBL/GenBank/DDBJ whole genome shotgun (WGS) entry which is preliminary data.</text>
</comment>
<feature type="non-terminal residue" evidence="1">
    <location>
        <position position="1"/>
    </location>
</feature>
<dbReference type="Proteomes" id="UP001280121">
    <property type="component" value="Unassembled WGS sequence"/>
</dbReference>
<sequence length="63" mass="7267">EKTKSDNKDRGATEDSSNLMGSKLWMESLVSEMRRMMKGKLEHLHERLDQAKNARAKQPQLVP</sequence>
<keyword evidence="2" id="KW-1185">Reference proteome</keyword>